<dbReference type="PANTHER" id="PTHR35302">
    <property type="match status" value="1"/>
</dbReference>
<feature type="transmembrane region" description="Helical" evidence="1">
    <location>
        <begin position="81"/>
        <end position="105"/>
    </location>
</feature>
<accession>A0ABT3L8E5</accession>
<reference evidence="2 3" key="1">
    <citation type="submission" date="2021-08" db="EMBL/GenBank/DDBJ databases">
        <title>Draft genome sequence of Spirulina subsalsa with high tolerance to salinity and hype-accumulation of phycocyanin.</title>
        <authorList>
            <person name="Pei H."/>
            <person name="Jiang L."/>
        </authorList>
    </citation>
    <scope>NUCLEOTIDE SEQUENCE [LARGE SCALE GENOMIC DNA]</scope>
    <source>
        <strain evidence="2 3">FACHB-351</strain>
    </source>
</reference>
<evidence type="ECO:0000313" key="3">
    <source>
        <dbReference type="Proteomes" id="UP001526426"/>
    </source>
</evidence>
<evidence type="ECO:0000256" key="1">
    <source>
        <dbReference type="SAM" id="Phobius"/>
    </source>
</evidence>
<keyword evidence="3" id="KW-1185">Reference proteome</keyword>
<sequence length="174" mass="19787">MNTSVLGSTFFLTLLLMIGLFFFIRASFKDRTEQVQLWSDLPEESLLTQLQGYFDQRAYRVAQVDEESQQVTFEGFVRPSWFLAVFLSLLAGCGLVCFALILSYLLPQLTLLFWGLIALAPVGGWVYWQKAGRVEQVLLKIEPSPETPPGHFVTVRGHRDELIQLQRAMSLKAI</sequence>
<dbReference type="PANTHER" id="PTHR35302:SF1">
    <property type="entry name" value="PROTEIN COFACTOR ASSEMBLY OF COMPLEX C SUBUNIT B CCB1, CHLOROPLASTIC"/>
    <property type="match status" value="1"/>
</dbReference>
<keyword evidence="1" id="KW-1133">Transmembrane helix</keyword>
<evidence type="ECO:0000313" key="2">
    <source>
        <dbReference type="EMBL" id="MCW6037759.1"/>
    </source>
</evidence>
<dbReference type="EMBL" id="JAIHOM010000088">
    <property type="protein sequence ID" value="MCW6037759.1"/>
    <property type="molecule type" value="Genomic_DNA"/>
</dbReference>
<protein>
    <submittedName>
        <fullName evidence="2">Cofactor assembly of complex C subunit B</fullName>
    </submittedName>
</protein>
<keyword evidence="1" id="KW-0812">Transmembrane</keyword>
<dbReference type="Proteomes" id="UP001526426">
    <property type="component" value="Unassembled WGS sequence"/>
</dbReference>
<dbReference type="RefSeq" id="WP_265265629.1">
    <property type="nucleotide sequence ID" value="NZ_JAIHOM010000088.1"/>
</dbReference>
<comment type="caution">
    <text evidence="2">The sequence shown here is derived from an EMBL/GenBank/DDBJ whole genome shotgun (WGS) entry which is preliminary data.</text>
</comment>
<dbReference type="InterPro" id="IPR021919">
    <property type="entry name" value="CCB1"/>
</dbReference>
<keyword evidence="1" id="KW-0472">Membrane</keyword>
<gene>
    <name evidence="2" type="ORF">K4A83_15990</name>
</gene>
<feature type="transmembrane region" description="Helical" evidence="1">
    <location>
        <begin position="111"/>
        <end position="128"/>
    </location>
</feature>
<proteinExistence type="predicted"/>
<feature type="transmembrane region" description="Helical" evidence="1">
    <location>
        <begin position="6"/>
        <end position="24"/>
    </location>
</feature>
<organism evidence="2 3">
    <name type="scientific">Spirulina subsalsa FACHB-351</name>
    <dbReference type="NCBI Taxonomy" id="234711"/>
    <lineage>
        <taxon>Bacteria</taxon>
        <taxon>Bacillati</taxon>
        <taxon>Cyanobacteriota</taxon>
        <taxon>Cyanophyceae</taxon>
        <taxon>Spirulinales</taxon>
        <taxon>Spirulinaceae</taxon>
        <taxon>Spirulina</taxon>
    </lineage>
</organism>
<name>A0ABT3L8E5_9CYAN</name>
<dbReference type="Pfam" id="PF12046">
    <property type="entry name" value="CCB1"/>
    <property type="match status" value="1"/>
</dbReference>